<dbReference type="GO" id="GO:0000981">
    <property type="term" value="F:DNA-binding transcription factor activity, RNA polymerase II-specific"/>
    <property type="evidence" value="ECO:0007669"/>
    <property type="project" value="InterPro"/>
</dbReference>
<evidence type="ECO:0000256" key="7">
    <source>
        <dbReference type="SAM" id="MobiDB-lite"/>
    </source>
</evidence>
<feature type="domain" description="Zn(2)-C6 fungal-type" evidence="8">
    <location>
        <begin position="12"/>
        <end position="43"/>
    </location>
</feature>
<evidence type="ECO:0000256" key="4">
    <source>
        <dbReference type="ARBA" id="ARBA00023125"/>
    </source>
</evidence>
<feature type="compositionally biased region" description="Acidic residues" evidence="7">
    <location>
        <begin position="151"/>
        <end position="166"/>
    </location>
</feature>
<sequence>MNPTRRSRARQACRACNARRVKCNVVESWPCFNCKDHQVTCELRESRRGRHRRPNLSQAPKSPVDASHDDASVTQHNKDEALTSLPPPESGPSSPMGLVSQTQDSQPVTQIITPTNDTIQVQELQDYCDVEWEPCLPLHPHGGTQIQQHDEVEDNQNGDDRPEDDETVFLGESASITYLHGTQTSPESQSTTDQGFVYRLPEGLGAKAVKSHWELERKQARIRLLQLAGAFSFPNKPTVKNILMAYFKWFHPCFAVVDEPDIWDQHRQGIISPLLLQAMLFIGVMHCSEPDLAQVGLGSRQRAKYILYNRAKALFDAEAEPKSLVVIQGLFLISFYRAGPLLQRDTRHWLAVAVSQAQTRGLHRASREGKDKTQQLRKRLWWSIYIRERQCAAALGLPNRIRDEDCDVEALDKSDFQYAFDLSLLASRAADSVAYMVGMVELSRVLGRIMHRNFLPSMRLSSTEREEIRAALALWIASLPAGMQLSPSETSNGLSFLASMLHLAYNNLHILLYRSGCGNLGDSGSDADGKVAIQAAARNSTIIEHMLIEDFMCHGQVHVITNVFNTLCIHTLQLKELRGGRRFVAEHRAKLCLVGLRELQKTWEYKNWILELFFHYLDHTTALKLQVEDEVGDSTNPPQQPGQQQKQQGDTPVSSVTGNRFQMKQGHDETTNPLDIDQAKLHDTSWPIEIENVGQFLHTQIEDRFINGDGGAMDWYMADLFTNALPP</sequence>
<evidence type="ECO:0000256" key="3">
    <source>
        <dbReference type="ARBA" id="ARBA00023015"/>
    </source>
</evidence>
<evidence type="ECO:0000313" key="9">
    <source>
        <dbReference type="EMBL" id="CZR37579.1"/>
    </source>
</evidence>
<dbReference type="PROSITE" id="PS50048">
    <property type="entry name" value="ZN2_CY6_FUNGAL_2"/>
    <property type="match status" value="1"/>
</dbReference>
<dbReference type="CDD" id="cd12148">
    <property type="entry name" value="fungal_TF_MHR"/>
    <property type="match status" value="1"/>
</dbReference>
<dbReference type="Pfam" id="PF04082">
    <property type="entry name" value="Fungal_trans"/>
    <property type="match status" value="1"/>
</dbReference>
<keyword evidence="3" id="KW-0805">Transcription regulation</keyword>
<accession>A0A1L7V9X3</accession>
<protein>
    <recommendedName>
        <fullName evidence="8">Zn(2)-C6 fungal-type domain-containing protein</fullName>
    </recommendedName>
</protein>
<evidence type="ECO:0000256" key="6">
    <source>
        <dbReference type="ARBA" id="ARBA00023242"/>
    </source>
</evidence>
<dbReference type="GO" id="GO:0006351">
    <property type="term" value="P:DNA-templated transcription"/>
    <property type="evidence" value="ECO:0007669"/>
    <property type="project" value="InterPro"/>
</dbReference>
<dbReference type="GO" id="GO:0008270">
    <property type="term" value="F:zinc ion binding"/>
    <property type="evidence" value="ECO:0007669"/>
    <property type="project" value="InterPro"/>
</dbReference>
<evidence type="ECO:0000256" key="1">
    <source>
        <dbReference type="ARBA" id="ARBA00022723"/>
    </source>
</evidence>
<keyword evidence="5" id="KW-0804">Transcription</keyword>
<proteinExistence type="predicted"/>
<dbReference type="InterPro" id="IPR052073">
    <property type="entry name" value="Amide_Lactam_Regulators"/>
</dbReference>
<organism evidence="9 10">
    <name type="scientific">Fusarium proliferatum (strain ET1)</name>
    <name type="common">Orchid endophyte fungus</name>
    <dbReference type="NCBI Taxonomy" id="1227346"/>
    <lineage>
        <taxon>Eukaryota</taxon>
        <taxon>Fungi</taxon>
        <taxon>Dikarya</taxon>
        <taxon>Ascomycota</taxon>
        <taxon>Pezizomycotina</taxon>
        <taxon>Sordariomycetes</taxon>
        <taxon>Hypocreomycetidae</taxon>
        <taxon>Hypocreales</taxon>
        <taxon>Nectriaceae</taxon>
        <taxon>Fusarium</taxon>
        <taxon>Fusarium fujikuroi species complex</taxon>
    </lineage>
</organism>
<dbReference type="CDD" id="cd00067">
    <property type="entry name" value="GAL4"/>
    <property type="match status" value="1"/>
</dbReference>
<dbReference type="SMART" id="SM00906">
    <property type="entry name" value="Fungal_trans"/>
    <property type="match status" value="1"/>
</dbReference>
<dbReference type="SUPFAM" id="SSF57701">
    <property type="entry name" value="Zn2/Cys6 DNA-binding domain"/>
    <property type="match status" value="1"/>
</dbReference>
<evidence type="ECO:0000259" key="8">
    <source>
        <dbReference type="PROSITE" id="PS50048"/>
    </source>
</evidence>
<name>A0A1L7V9X3_FUSPR</name>
<comment type="caution">
    <text evidence="9">The sequence shown here is derived from an EMBL/GenBank/DDBJ whole genome shotgun (WGS) entry which is preliminary data.</text>
</comment>
<feature type="region of interest" description="Disordered" evidence="7">
    <location>
        <begin position="139"/>
        <end position="166"/>
    </location>
</feature>
<dbReference type="VEuPathDB" id="FungiDB:FPRO_02160"/>
<keyword evidence="6" id="KW-0539">Nucleus</keyword>
<dbReference type="GeneID" id="42047046"/>
<evidence type="ECO:0000256" key="2">
    <source>
        <dbReference type="ARBA" id="ARBA00022833"/>
    </source>
</evidence>
<feature type="compositionally biased region" description="Basic and acidic residues" evidence="7">
    <location>
        <begin position="66"/>
        <end position="81"/>
    </location>
</feature>
<dbReference type="RefSeq" id="XP_031078172.1">
    <property type="nucleotide sequence ID" value="XM_031227768.1"/>
</dbReference>
<keyword evidence="10" id="KW-1185">Reference proteome</keyword>
<dbReference type="PANTHER" id="PTHR47171:SF1">
    <property type="entry name" value="ZN(II)2CYS6 TRANSCRIPTION FACTOR (EUROFUNG)"/>
    <property type="match status" value="1"/>
</dbReference>
<dbReference type="Proteomes" id="UP000183971">
    <property type="component" value="Unassembled WGS sequence"/>
</dbReference>
<keyword evidence="2" id="KW-0862">Zinc</keyword>
<dbReference type="Pfam" id="PF00172">
    <property type="entry name" value="Zn_clus"/>
    <property type="match status" value="1"/>
</dbReference>
<feature type="region of interest" description="Disordered" evidence="7">
    <location>
        <begin position="629"/>
        <end position="658"/>
    </location>
</feature>
<evidence type="ECO:0000256" key="5">
    <source>
        <dbReference type="ARBA" id="ARBA00023163"/>
    </source>
</evidence>
<gene>
    <name evidence="9" type="ORF">FPRO_02160</name>
</gene>
<dbReference type="AlphaFoldDB" id="A0A1L7V9X3"/>
<dbReference type="InterPro" id="IPR036864">
    <property type="entry name" value="Zn2-C6_fun-type_DNA-bd_sf"/>
</dbReference>
<evidence type="ECO:0000313" key="10">
    <source>
        <dbReference type="Proteomes" id="UP000183971"/>
    </source>
</evidence>
<dbReference type="InterPro" id="IPR001138">
    <property type="entry name" value="Zn2Cys6_DnaBD"/>
</dbReference>
<dbReference type="PANTHER" id="PTHR47171">
    <property type="entry name" value="FARA-RELATED"/>
    <property type="match status" value="1"/>
</dbReference>
<reference evidence="10" key="1">
    <citation type="journal article" date="2016" name="Genome Biol. Evol.">
        <title>Comparative 'omics' of the Fusarium fujikuroi species complex highlights differences in genetic potential and metabolite synthesis.</title>
        <authorList>
            <person name="Niehaus E.-M."/>
            <person name="Muensterkoetter M."/>
            <person name="Proctor R.H."/>
            <person name="Brown D.W."/>
            <person name="Sharon A."/>
            <person name="Idan Y."/>
            <person name="Oren-Young L."/>
            <person name="Sieber C.M."/>
            <person name="Novak O."/>
            <person name="Pencik A."/>
            <person name="Tarkowska D."/>
            <person name="Hromadova K."/>
            <person name="Freeman S."/>
            <person name="Maymon M."/>
            <person name="Elazar M."/>
            <person name="Youssef S.A."/>
            <person name="El-Shabrawy E.S.M."/>
            <person name="Shalaby A.B.A."/>
            <person name="Houterman P."/>
            <person name="Brock N.L."/>
            <person name="Burkhardt I."/>
            <person name="Tsavkelova E.A."/>
            <person name="Dickschat J.S."/>
            <person name="Galuszka P."/>
            <person name="Gueldener U."/>
            <person name="Tudzynski B."/>
        </authorList>
    </citation>
    <scope>NUCLEOTIDE SEQUENCE [LARGE SCALE GENOMIC DNA]</scope>
    <source>
        <strain evidence="10">ET1</strain>
    </source>
</reference>
<keyword evidence="1" id="KW-0479">Metal-binding</keyword>
<dbReference type="Gene3D" id="4.10.240.10">
    <property type="entry name" value="Zn(2)-C6 fungal-type DNA-binding domain"/>
    <property type="match status" value="1"/>
</dbReference>
<feature type="region of interest" description="Disordered" evidence="7">
    <location>
        <begin position="44"/>
        <end position="106"/>
    </location>
</feature>
<dbReference type="GO" id="GO:0003677">
    <property type="term" value="F:DNA binding"/>
    <property type="evidence" value="ECO:0007669"/>
    <property type="project" value="UniProtKB-KW"/>
</dbReference>
<keyword evidence="4" id="KW-0238">DNA-binding</keyword>
<dbReference type="EMBL" id="FJOF01000002">
    <property type="protein sequence ID" value="CZR37579.1"/>
    <property type="molecule type" value="Genomic_DNA"/>
</dbReference>
<dbReference type="SMART" id="SM00066">
    <property type="entry name" value="GAL4"/>
    <property type="match status" value="1"/>
</dbReference>
<dbReference type="InterPro" id="IPR007219">
    <property type="entry name" value="XnlR_reg_dom"/>
</dbReference>